<dbReference type="AlphaFoldDB" id="A0A423PVD8"/>
<evidence type="ECO:0000256" key="5">
    <source>
        <dbReference type="ARBA" id="ARBA00047931"/>
    </source>
</evidence>
<comment type="catalytic activity">
    <reaction evidence="5">
        <text>O-acetyl-L-serine + hydrogen sulfide = L-cysteine + acetate</text>
        <dbReference type="Rhea" id="RHEA:14829"/>
        <dbReference type="ChEBI" id="CHEBI:29919"/>
        <dbReference type="ChEBI" id="CHEBI:30089"/>
        <dbReference type="ChEBI" id="CHEBI:35235"/>
        <dbReference type="ChEBI" id="CHEBI:58340"/>
        <dbReference type="EC" id="2.5.1.47"/>
    </reaction>
</comment>
<protein>
    <recommendedName>
        <fullName evidence="3">cysteine synthase</fullName>
        <ecNumber evidence="3">2.5.1.47</ecNumber>
    </recommendedName>
</protein>
<evidence type="ECO:0000259" key="6">
    <source>
        <dbReference type="Pfam" id="PF00291"/>
    </source>
</evidence>
<dbReference type="GO" id="GO:0006535">
    <property type="term" value="P:cysteine biosynthetic process from serine"/>
    <property type="evidence" value="ECO:0007669"/>
    <property type="project" value="InterPro"/>
</dbReference>
<organism evidence="7 8">
    <name type="scientific">Salinisphaera japonica YTM-1</name>
    <dbReference type="NCBI Taxonomy" id="1209778"/>
    <lineage>
        <taxon>Bacteria</taxon>
        <taxon>Pseudomonadati</taxon>
        <taxon>Pseudomonadota</taxon>
        <taxon>Gammaproteobacteria</taxon>
        <taxon>Salinisphaerales</taxon>
        <taxon>Salinisphaeraceae</taxon>
        <taxon>Salinisphaera</taxon>
    </lineage>
</organism>
<evidence type="ECO:0000313" key="8">
    <source>
        <dbReference type="Proteomes" id="UP000285310"/>
    </source>
</evidence>
<dbReference type="Gene3D" id="3.40.50.1100">
    <property type="match status" value="2"/>
</dbReference>
<proteinExistence type="predicted"/>
<evidence type="ECO:0000256" key="1">
    <source>
        <dbReference type="ARBA" id="ARBA00001933"/>
    </source>
</evidence>
<gene>
    <name evidence="7" type="ORF">SAJA_06065</name>
</gene>
<dbReference type="CDD" id="cd01561">
    <property type="entry name" value="CBS_like"/>
    <property type="match status" value="1"/>
</dbReference>
<evidence type="ECO:0000256" key="3">
    <source>
        <dbReference type="ARBA" id="ARBA00012681"/>
    </source>
</evidence>
<dbReference type="InterPro" id="IPR001926">
    <property type="entry name" value="TrpB-like_PALP"/>
</dbReference>
<dbReference type="EC" id="2.5.1.47" evidence="3"/>
<dbReference type="Proteomes" id="UP000285310">
    <property type="component" value="Unassembled WGS sequence"/>
</dbReference>
<feature type="domain" description="Tryptophan synthase beta chain-like PALP" evidence="6">
    <location>
        <begin position="13"/>
        <end position="297"/>
    </location>
</feature>
<accession>A0A423PVD8</accession>
<keyword evidence="8" id="KW-1185">Reference proteome</keyword>
<sequence>MPDGAPVPVGVVDLIGHTPLVQLTRYLGREDIVLFAKLEAANPGGSAKDRPARHMVEQALARGDITRESTLVESSSGNMGIGLAQICRYHGIALICVVDVNAQAQNVAIMAALGATIHRVSQPLAGDFLAARMAAVEQIVAETSGAVWLNQYINRDNPGAHQIGAIVEIDAAMVGAIDTLFVATSSTGTAQGCRDYLAEQGRDTRVIAVDAQGSTLFGGTAGTRFIPGMGAGREPGLAKGQVFSRVVRVGDGRCVAGCRRAAEREALLVGGSGGGVLEAVRGLADELAGQRVAVILHDSGTRYLDTIFDDAWVAHKLGLSPADIRRMIDDIDA</sequence>
<comment type="caution">
    <text evidence="7">The sequence shown here is derived from an EMBL/GenBank/DDBJ whole genome shotgun (WGS) entry which is preliminary data.</text>
</comment>
<dbReference type="InterPro" id="IPR001216">
    <property type="entry name" value="P-phosphate_BS"/>
</dbReference>
<dbReference type="GO" id="GO:0004124">
    <property type="term" value="F:cysteine synthase activity"/>
    <property type="evidence" value="ECO:0007669"/>
    <property type="project" value="UniProtKB-EC"/>
</dbReference>
<dbReference type="InParanoid" id="A0A423PVD8"/>
<dbReference type="InterPro" id="IPR036052">
    <property type="entry name" value="TrpB-like_PALP_sf"/>
</dbReference>
<dbReference type="PROSITE" id="PS00901">
    <property type="entry name" value="CYS_SYNTHASE"/>
    <property type="match status" value="1"/>
</dbReference>
<dbReference type="InterPro" id="IPR050214">
    <property type="entry name" value="Cys_Synth/Cystath_Beta-Synth"/>
</dbReference>
<dbReference type="Pfam" id="PF00291">
    <property type="entry name" value="PALP"/>
    <property type="match status" value="1"/>
</dbReference>
<evidence type="ECO:0000256" key="2">
    <source>
        <dbReference type="ARBA" id="ARBA00004962"/>
    </source>
</evidence>
<comment type="cofactor">
    <cofactor evidence="1">
        <name>pyridoxal 5'-phosphate</name>
        <dbReference type="ChEBI" id="CHEBI:597326"/>
    </cofactor>
</comment>
<dbReference type="SUPFAM" id="SSF53686">
    <property type="entry name" value="Tryptophan synthase beta subunit-like PLP-dependent enzymes"/>
    <property type="match status" value="1"/>
</dbReference>
<evidence type="ECO:0000256" key="4">
    <source>
        <dbReference type="ARBA" id="ARBA00022898"/>
    </source>
</evidence>
<keyword evidence="4" id="KW-0663">Pyridoxal phosphate</keyword>
<dbReference type="PANTHER" id="PTHR10314">
    <property type="entry name" value="CYSTATHIONINE BETA-SYNTHASE"/>
    <property type="match status" value="1"/>
</dbReference>
<name>A0A423PVD8_9GAMM</name>
<dbReference type="EMBL" id="AYKG01000014">
    <property type="protein sequence ID" value="ROO29567.1"/>
    <property type="molecule type" value="Genomic_DNA"/>
</dbReference>
<evidence type="ECO:0000313" key="7">
    <source>
        <dbReference type="EMBL" id="ROO29567.1"/>
    </source>
</evidence>
<reference evidence="7 8" key="1">
    <citation type="submission" date="2013-10" db="EMBL/GenBank/DDBJ databases">
        <title>Salinisphaera japonica YTM-1 Genome Sequencing.</title>
        <authorList>
            <person name="Lai Q."/>
            <person name="Li C."/>
            <person name="Shao Z."/>
        </authorList>
    </citation>
    <scope>NUCLEOTIDE SEQUENCE [LARGE SCALE GENOMIC DNA]</scope>
    <source>
        <strain evidence="7 8">YTM-1</strain>
    </source>
</reference>
<comment type="pathway">
    <text evidence="2">Amino-acid biosynthesis; L-cysteine biosynthesis; L-cysteine from L-serine: step 2/2.</text>
</comment>